<keyword evidence="2" id="KW-1185">Reference proteome</keyword>
<gene>
    <name evidence="1" type="ORF">AKJ08_1726</name>
</gene>
<proteinExistence type="predicted"/>
<dbReference type="EMBL" id="CP012332">
    <property type="protein sequence ID" value="AKU91339.1"/>
    <property type="molecule type" value="Genomic_DNA"/>
</dbReference>
<sequence length="161" mass="17172">MRDDDPGGAKRVEEGIRFVDRELGFEIQRPAGSEWSFAHGHEAPGGIQVPVIVSHAATGAQVVVQVAPQVAPAQEFAERLAVGLRTKQGFTTTVPEATANGSNFLFSLGDQIHGRVAVIASDDRLYVLLGTWPASAPSNVARDVDAIMRSLRTAVITEATR</sequence>
<organism evidence="1 2">
    <name type="scientific">Vulgatibacter incomptus</name>
    <dbReference type="NCBI Taxonomy" id="1391653"/>
    <lineage>
        <taxon>Bacteria</taxon>
        <taxon>Pseudomonadati</taxon>
        <taxon>Myxococcota</taxon>
        <taxon>Myxococcia</taxon>
        <taxon>Myxococcales</taxon>
        <taxon>Cystobacterineae</taxon>
        <taxon>Vulgatibacteraceae</taxon>
        <taxon>Vulgatibacter</taxon>
    </lineage>
</organism>
<dbReference type="Proteomes" id="UP000055590">
    <property type="component" value="Chromosome"/>
</dbReference>
<dbReference type="AlphaFoldDB" id="A0A0K1PDY8"/>
<dbReference type="KEGG" id="vin:AKJ08_1726"/>
<protein>
    <submittedName>
        <fullName evidence="1">Putative lipoprotein</fullName>
    </submittedName>
</protein>
<evidence type="ECO:0000313" key="2">
    <source>
        <dbReference type="Proteomes" id="UP000055590"/>
    </source>
</evidence>
<evidence type="ECO:0000313" key="1">
    <source>
        <dbReference type="EMBL" id="AKU91339.1"/>
    </source>
</evidence>
<name>A0A0K1PDY8_9BACT</name>
<keyword evidence="1" id="KW-0449">Lipoprotein</keyword>
<accession>A0A0K1PDY8</accession>
<reference evidence="1 2" key="1">
    <citation type="submission" date="2015-08" db="EMBL/GenBank/DDBJ databases">
        <authorList>
            <person name="Babu N.S."/>
            <person name="Beckwith C.J."/>
            <person name="Beseler K.G."/>
            <person name="Brison A."/>
            <person name="Carone J.V."/>
            <person name="Caskin T.P."/>
            <person name="Diamond M."/>
            <person name="Durham M.E."/>
            <person name="Foxe J.M."/>
            <person name="Go M."/>
            <person name="Henderson B.A."/>
            <person name="Jones I.B."/>
            <person name="McGettigan J.A."/>
            <person name="Micheletti S.J."/>
            <person name="Nasrallah M.E."/>
            <person name="Ortiz D."/>
            <person name="Piller C.R."/>
            <person name="Privatt S.R."/>
            <person name="Schneider S.L."/>
            <person name="Sharp S."/>
            <person name="Smith T.C."/>
            <person name="Stanton J.D."/>
            <person name="Ullery H.E."/>
            <person name="Wilson R.J."/>
            <person name="Serrano M.G."/>
            <person name="Buck G."/>
            <person name="Lee V."/>
            <person name="Wang Y."/>
            <person name="Carvalho R."/>
            <person name="Voegtly L."/>
            <person name="Shi R."/>
            <person name="Duckworth R."/>
            <person name="Johnson A."/>
            <person name="Loviza R."/>
            <person name="Walstead R."/>
            <person name="Shah Z."/>
            <person name="Kiflezghi M."/>
            <person name="Wade K."/>
            <person name="Ball S.L."/>
            <person name="Bradley K.W."/>
            <person name="Asai D.J."/>
            <person name="Bowman C.A."/>
            <person name="Russell D.A."/>
            <person name="Pope W.H."/>
            <person name="Jacobs-Sera D."/>
            <person name="Hendrix R.W."/>
            <person name="Hatfull G.F."/>
        </authorList>
    </citation>
    <scope>NUCLEOTIDE SEQUENCE [LARGE SCALE GENOMIC DNA]</scope>
    <source>
        <strain evidence="1 2">DSM 27710</strain>
    </source>
</reference>